<accession>A0A285BU61</accession>
<sequence length="228" mass="25584">MHKSLVVNILIGVLMISSGALTMALTPTQKIADQQEKINLEMMIPDRFGDWKIDRTIVPLQVDAETQAKLDKIYNQTLARTYVNSQGERIMLSVAYGGDQSDSLSIHKPEVCYYAQGFEIKNIFPGELLTQYGKLPIKRLLATKGNRNEPITYWVTVGNRAVLPGFDQKLQQLRYGLTGSIPDGILVRISSIDNNNDVAYQLQAIFIQDLLLAVNVNQRVRLIGTFQT</sequence>
<dbReference type="InterPro" id="IPR014263">
    <property type="entry name" value="Methanolan_biosynth_EpsI"/>
</dbReference>
<dbReference type="Pfam" id="PF11984">
    <property type="entry name" value="DUF3485"/>
    <property type="match status" value="1"/>
</dbReference>
<dbReference type="NCBIfam" id="NF045609">
    <property type="entry name" value="EpsI_type_B"/>
    <property type="match status" value="1"/>
</dbReference>
<feature type="signal peptide" evidence="1">
    <location>
        <begin position="1"/>
        <end position="22"/>
    </location>
</feature>
<evidence type="ECO:0000313" key="4">
    <source>
        <dbReference type="Proteomes" id="UP000242498"/>
    </source>
</evidence>
<evidence type="ECO:0000259" key="2">
    <source>
        <dbReference type="Pfam" id="PF11984"/>
    </source>
</evidence>
<feature type="domain" description="Methanolan biosynthesis EpsI" evidence="2">
    <location>
        <begin position="10"/>
        <end position="213"/>
    </location>
</feature>
<protein>
    <submittedName>
        <fullName evidence="3">EpsI family protein</fullName>
    </submittedName>
</protein>
<dbReference type="AlphaFoldDB" id="A0A285BU61"/>
<dbReference type="InterPro" id="IPR054653">
    <property type="entry name" value="EpsI_type_B_pred"/>
</dbReference>
<keyword evidence="1" id="KW-0732">Signal</keyword>
<evidence type="ECO:0000313" key="3">
    <source>
        <dbReference type="EMBL" id="SNX58625.1"/>
    </source>
</evidence>
<proteinExistence type="predicted"/>
<dbReference type="Proteomes" id="UP000242498">
    <property type="component" value="Chromosome I"/>
</dbReference>
<dbReference type="NCBIfam" id="TIGR02914">
    <property type="entry name" value="EpsI_fam"/>
    <property type="match status" value="1"/>
</dbReference>
<feature type="chain" id="PRO_5012809159" evidence="1">
    <location>
        <begin position="23"/>
        <end position="228"/>
    </location>
</feature>
<organism evidence="3 4">
    <name type="scientific">Nitrosomonas ureae</name>
    <dbReference type="NCBI Taxonomy" id="44577"/>
    <lineage>
        <taxon>Bacteria</taxon>
        <taxon>Pseudomonadati</taxon>
        <taxon>Pseudomonadota</taxon>
        <taxon>Betaproteobacteria</taxon>
        <taxon>Nitrosomonadales</taxon>
        <taxon>Nitrosomonadaceae</taxon>
        <taxon>Nitrosomonas</taxon>
    </lineage>
</organism>
<evidence type="ECO:0000256" key="1">
    <source>
        <dbReference type="SAM" id="SignalP"/>
    </source>
</evidence>
<dbReference type="RefSeq" id="WP_096291533.1">
    <property type="nucleotide sequence ID" value="NZ_LT907782.1"/>
</dbReference>
<reference evidence="3 4" key="1">
    <citation type="submission" date="2017-08" db="EMBL/GenBank/DDBJ databases">
        <authorList>
            <person name="de Groot N.N."/>
        </authorList>
    </citation>
    <scope>NUCLEOTIDE SEQUENCE [LARGE SCALE GENOMIC DNA]</scope>
    <source>
        <strain evidence="3 4">Nm15</strain>
    </source>
</reference>
<gene>
    <name evidence="3" type="ORF">SAMN06296273_0089</name>
</gene>
<dbReference type="OrthoDB" id="8583485at2"/>
<dbReference type="EMBL" id="LT907782">
    <property type="protein sequence ID" value="SNX58625.1"/>
    <property type="molecule type" value="Genomic_DNA"/>
</dbReference>
<name>A0A285BU61_9PROT</name>